<protein>
    <submittedName>
        <fullName evidence="1">Uncharacterized protein</fullName>
    </submittedName>
</protein>
<evidence type="ECO:0000313" key="1">
    <source>
        <dbReference type="EMBL" id="KAF5101812.1"/>
    </source>
</evidence>
<reference evidence="1 2" key="1">
    <citation type="journal article" date="2020" name="Front. Microbiol.">
        <title>Phenotypic and Genetic Characterization of the Cheese Ripening Yeast Geotrichum candidum.</title>
        <authorList>
            <person name="Perkins V."/>
            <person name="Vignola S."/>
            <person name="Lessard M.H."/>
            <person name="Plante P.L."/>
            <person name="Corbeil J."/>
            <person name="Dugat-Bony E."/>
            <person name="Frenette M."/>
            <person name="Labrie S."/>
        </authorList>
    </citation>
    <scope>NUCLEOTIDE SEQUENCE [LARGE SCALE GENOMIC DNA]</scope>
    <source>
        <strain evidence="1 2">LMA-1147</strain>
    </source>
</reference>
<organism evidence="1 2">
    <name type="scientific">Geotrichum galactomycetum</name>
    <dbReference type="NCBI Taxonomy" id="27317"/>
    <lineage>
        <taxon>Eukaryota</taxon>
        <taxon>Fungi</taxon>
        <taxon>Dikarya</taxon>
        <taxon>Ascomycota</taxon>
        <taxon>Saccharomycotina</taxon>
        <taxon>Dipodascomycetes</taxon>
        <taxon>Dipodascales</taxon>
        <taxon>Dipodascaceae</taxon>
        <taxon>Geotrichum</taxon>
    </lineage>
</organism>
<accession>A0ACB6V939</accession>
<evidence type="ECO:0000313" key="2">
    <source>
        <dbReference type="Proteomes" id="UP000744676"/>
    </source>
</evidence>
<name>A0ACB6V939_9ASCO</name>
<proteinExistence type="predicted"/>
<dbReference type="EMBL" id="QVQA01000009">
    <property type="protein sequence ID" value="KAF5101812.1"/>
    <property type="molecule type" value="Genomic_DNA"/>
</dbReference>
<comment type="caution">
    <text evidence="1">The sequence shown here is derived from an EMBL/GenBank/DDBJ whole genome shotgun (WGS) entry which is preliminary data.</text>
</comment>
<sequence length="465" mass="53209">MTSNETTQPAEIDIHDQFNPAKITEGNYVMIKLPSQNVRLFRMNKNGTINLGKFGTFRVNDILGHPFGYTYEIIGEKQLRVVSDQFNKDTVDELEPDENNQELNDDPSAQQLTMEEIEQLKKESADGGREIIEKVISSHSAFLKKTTFSQEKYIKRKEQKFLKRFTPMPVGTSELIEFYLDKEAHKVLDISEESLGLILSLANIKPGGTYLVVDDMSGLLVAALLERMQGEGTIVVAHESEHANLDCLKYMNLSEEYIEKRVKSINWLDFFEPEQADEFTEQPPEKVRSLRTHQRRQYYRRKTRYDNFQLIRNIIDNKKFDALLVGTDMFLPTLIPKLLPAVGGSRPIVIYDPRKESLLETSHVLQKDLRVLAPTLMETRVRKYQTLPGRFHPHMTMRGGGGYVLWGTRVFPSENVNAVKITRGKKRKAPEGEAKTDDVKKQETEQAQQEAAAVKINAEVATEQS</sequence>
<keyword evidence="2" id="KW-1185">Reference proteome</keyword>
<gene>
    <name evidence="1" type="ORF">D0Z00_000674</name>
</gene>
<dbReference type="Proteomes" id="UP000744676">
    <property type="component" value="Unassembled WGS sequence"/>
</dbReference>